<dbReference type="NCBIfam" id="NF001140">
    <property type="entry name" value="PRK00147.1"/>
    <property type="match status" value="1"/>
</dbReference>
<dbReference type="SUPFAM" id="SSF111337">
    <property type="entry name" value="QueA-like"/>
    <property type="match status" value="1"/>
</dbReference>
<dbReference type="NCBIfam" id="TIGR00113">
    <property type="entry name" value="queA"/>
    <property type="match status" value="1"/>
</dbReference>
<dbReference type="GO" id="GO:0051075">
    <property type="term" value="F:S-adenosylmethionine:tRNA ribosyltransferase-isomerase activity"/>
    <property type="evidence" value="ECO:0007669"/>
    <property type="project" value="UniProtKB-EC"/>
</dbReference>
<organism evidence="14 15">
    <name type="scientific">Suttonella ornithocola</name>
    <dbReference type="NCBI Taxonomy" id="279832"/>
    <lineage>
        <taxon>Bacteria</taxon>
        <taxon>Pseudomonadati</taxon>
        <taxon>Pseudomonadota</taxon>
        <taxon>Gammaproteobacteria</taxon>
        <taxon>Cardiobacteriales</taxon>
        <taxon>Cardiobacteriaceae</taxon>
        <taxon>Suttonella</taxon>
    </lineage>
</organism>
<comment type="subcellular location">
    <subcellularLocation>
        <location evidence="1 13">Cytoplasm</location>
    </subcellularLocation>
</comment>
<reference evidence="14 15" key="1">
    <citation type="submission" date="2018-06" db="EMBL/GenBank/DDBJ databases">
        <authorList>
            <consortium name="Pathogen Informatics"/>
            <person name="Doyle S."/>
        </authorList>
    </citation>
    <scope>NUCLEOTIDE SEQUENCE [LARGE SCALE GENOMIC DNA]</scope>
    <source>
        <strain evidence="14 15">NCTC13337</strain>
    </source>
</reference>
<keyword evidence="4 13" id="KW-0963">Cytoplasm</keyword>
<dbReference type="Pfam" id="PF02547">
    <property type="entry name" value="Queuosine_synth"/>
    <property type="match status" value="1"/>
</dbReference>
<dbReference type="HAMAP" id="MF_00113">
    <property type="entry name" value="QueA"/>
    <property type="match status" value="1"/>
</dbReference>
<dbReference type="InterPro" id="IPR042118">
    <property type="entry name" value="QueA_dom1"/>
</dbReference>
<evidence type="ECO:0000256" key="8">
    <source>
        <dbReference type="ARBA" id="ARBA00052751"/>
    </source>
</evidence>
<keyword evidence="7 13" id="KW-0671">Queuosine biosynthesis</keyword>
<evidence type="ECO:0000256" key="4">
    <source>
        <dbReference type="ARBA" id="ARBA00022490"/>
    </source>
</evidence>
<comment type="catalytic activity">
    <reaction evidence="8 13">
        <text>7-aminomethyl-7-carbaguanosine(34) in tRNA + S-adenosyl-L-methionine = epoxyqueuosine(34) in tRNA + adenine + L-methionine + 2 H(+)</text>
        <dbReference type="Rhea" id="RHEA:32155"/>
        <dbReference type="Rhea" id="RHEA-COMP:10342"/>
        <dbReference type="Rhea" id="RHEA-COMP:18582"/>
        <dbReference type="ChEBI" id="CHEBI:15378"/>
        <dbReference type="ChEBI" id="CHEBI:16708"/>
        <dbReference type="ChEBI" id="CHEBI:57844"/>
        <dbReference type="ChEBI" id="CHEBI:59789"/>
        <dbReference type="ChEBI" id="CHEBI:82833"/>
        <dbReference type="ChEBI" id="CHEBI:194443"/>
        <dbReference type="EC" id="2.4.99.17"/>
    </reaction>
</comment>
<accession>A0A380MXY9</accession>
<dbReference type="OrthoDB" id="9805933at2"/>
<dbReference type="GO" id="GO:0005737">
    <property type="term" value="C:cytoplasm"/>
    <property type="evidence" value="ECO:0007669"/>
    <property type="project" value="UniProtKB-SubCell"/>
</dbReference>
<dbReference type="InterPro" id="IPR042119">
    <property type="entry name" value="QueA_dom2"/>
</dbReference>
<dbReference type="Gene3D" id="3.40.1780.10">
    <property type="entry name" value="QueA-like"/>
    <property type="match status" value="1"/>
</dbReference>
<dbReference type="RefSeq" id="WP_072576483.1">
    <property type="nucleotide sequence ID" value="NZ_LWHB01000077.1"/>
</dbReference>
<name>A0A380MXY9_9GAMM</name>
<dbReference type="UniPathway" id="UPA00392"/>
<keyword evidence="6 13" id="KW-0949">S-adenosyl-L-methionine</keyword>
<keyword evidence="5 13" id="KW-0808">Transferase</keyword>
<evidence type="ECO:0000256" key="12">
    <source>
        <dbReference type="ARBA" id="ARBA00076160"/>
    </source>
</evidence>
<dbReference type="EMBL" id="UHIC01000001">
    <property type="protein sequence ID" value="SUO97450.1"/>
    <property type="molecule type" value="Genomic_DNA"/>
</dbReference>
<dbReference type="InterPro" id="IPR003699">
    <property type="entry name" value="QueA"/>
</dbReference>
<gene>
    <name evidence="13 14" type="primary">queA</name>
    <name evidence="14" type="ORF">NCTC13337_02436</name>
</gene>
<dbReference type="FunFam" id="3.40.1780.10:FF:000001">
    <property type="entry name" value="S-adenosylmethionine:tRNA ribosyltransferase-isomerase"/>
    <property type="match status" value="1"/>
</dbReference>
<evidence type="ECO:0000256" key="6">
    <source>
        <dbReference type="ARBA" id="ARBA00022691"/>
    </source>
</evidence>
<evidence type="ECO:0000256" key="7">
    <source>
        <dbReference type="ARBA" id="ARBA00022785"/>
    </source>
</evidence>
<evidence type="ECO:0000313" key="14">
    <source>
        <dbReference type="EMBL" id="SUO97450.1"/>
    </source>
</evidence>
<comment type="function">
    <text evidence="13">Transfers and isomerizes the ribose moiety from AdoMet to the 7-aminomethyl group of 7-deazaguanine (preQ1-tRNA) to give epoxyqueuosine (oQ-tRNA).</text>
</comment>
<dbReference type="PANTHER" id="PTHR30307">
    <property type="entry name" value="S-ADENOSYLMETHIONINE:TRNA RIBOSYLTRANSFERASE-ISOMERASE"/>
    <property type="match status" value="1"/>
</dbReference>
<comment type="similarity">
    <text evidence="9 13">Belongs to the QueA family.</text>
</comment>
<dbReference type="PANTHER" id="PTHR30307:SF0">
    <property type="entry name" value="S-ADENOSYLMETHIONINE:TRNA RIBOSYLTRANSFERASE-ISOMERASE"/>
    <property type="match status" value="1"/>
</dbReference>
<evidence type="ECO:0000256" key="9">
    <source>
        <dbReference type="ARBA" id="ARBA00061210"/>
    </source>
</evidence>
<comment type="subunit">
    <text evidence="3 13">Monomer.</text>
</comment>
<evidence type="ECO:0000256" key="2">
    <source>
        <dbReference type="ARBA" id="ARBA00004691"/>
    </source>
</evidence>
<dbReference type="Gene3D" id="2.40.10.240">
    <property type="entry name" value="QueA-like"/>
    <property type="match status" value="1"/>
</dbReference>
<keyword evidence="14" id="KW-0413">Isomerase</keyword>
<keyword evidence="15" id="KW-1185">Reference proteome</keyword>
<evidence type="ECO:0000256" key="10">
    <source>
        <dbReference type="ARBA" id="ARBA00066503"/>
    </source>
</evidence>
<sequence>MYHQTKKSDYQYELPESLIARYPLAKRSDSRLLVATPFKDRVEIIDSGVVNFAEYLRAEDLLVMNNTRVLPARMYGTKASGGKIEIMVERTLDEHHVRAYLRASKSPKVGSELFIHDYVVTVAEKKDGLFTLSSFIPWQEIMQINGEMPIPPYMDRNAEALDSERYQTVYAKTPGAVAAPTAGLHFDGDLLAKIAEKGIARAEVTLHVGAGTFQPVREEDLNAHVMHEEWLSVPEETVEAVKQCRARGGRVIAIGTTSLRALESAAQDGQLLAGSGDTNLFISPGYRFNVVDALFTNFHLPESTLLMLVSAFAGMENIRTIYRHAVEEQYRFYSYGDAMFLTNQLSN</sequence>
<dbReference type="EC" id="2.4.99.17" evidence="10 13"/>
<protein>
    <recommendedName>
        <fullName evidence="11 13">S-adenosylmethionine:tRNA ribosyltransferase-isomerase</fullName>
        <ecNumber evidence="10 13">2.4.99.17</ecNumber>
    </recommendedName>
    <alternativeName>
        <fullName evidence="12 13">Queuosine biosynthesis protein QueA</fullName>
    </alternativeName>
</protein>
<dbReference type="AlphaFoldDB" id="A0A380MXY9"/>
<evidence type="ECO:0000256" key="1">
    <source>
        <dbReference type="ARBA" id="ARBA00004496"/>
    </source>
</evidence>
<dbReference type="GO" id="GO:0008616">
    <property type="term" value="P:tRNA queuosine(34) biosynthetic process"/>
    <property type="evidence" value="ECO:0007669"/>
    <property type="project" value="UniProtKB-UniRule"/>
</dbReference>
<evidence type="ECO:0000256" key="3">
    <source>
        <dbReference type="ARBA" id="ARBA00011245"/>
    </source>
</evidence>
<evidence type="ECO:0000256" key="5">
    <source>
        <dbReference type="ARBA" id="ARBA00022679"/>
    </source>
</evidence>
<comment type="pathway">
    <text evidence="2 13">tRNA modification; tRNA-queuosine biosynthesis.</text>
</comment>
<proteinExistence type="inferred from homology"/>
<dbReference type="InterPro" id="IPR036100">
    <property type="entry name" value="QueA_sf"/>
</dbReference>
<evidence type="ECO:0000256" key="11">
    <source>
        <dbReference type="ARBA" id="ARBA00069325"/>
    </source>
</evidence>
<dbReference type="Proteomes" id="UP000254601">
    <property type="component" value="Unassembled WGS sequence"/>
</dbReference>
<evidence type="ECO:0000313" key="15">
    <source>
        <dbReference type="Proteomes" id="UP000254601"/>
    </source>
</evidence>
<evidence type="ECO:0000256" key="13">
    <source>
        <dbReference type="HAMAP-Rule" id="MF_00113"/>
    </source>
</evidence>